<evidence type="ECO:0000259" key="8">
    <source>
        <dbReference type="PROSITE" id="PS50109"/>
    </source>
</evidence>
<evidence type="ECO:0000256" key="7">
    <source>
        <dbReference type="SAM" id="MobiDB-lite"/>
    </source>
</evidence>
<dbReference type="SUPFAM" id="SSF47384">
    <property type="entry name" value="Homodimeric domain of signal transducing histidine kinase"/>
    <property type="match status" value="1"/>
</dbReference>
<feature type="domain" description="Histidine kinase" evidence="8">
    <location>
        <begin position="927"/>
        <end position="1188"/>
    </location>
</feature>
<dbReference type="InterPro" id="IPR003594">
    <property type="entry name" value="HATPase_dom"/>
</dbReference>
<feature type="modified residue" description="4-aspartylphosphate" evidence="6">
    <location>
        <position position="1530"/>
    </location>
</feature>
<feature type="compositionally biased region" description="Basic and acidic residues" evidence="7">
    <location>
        <begin position="1398"/>
        <end position="1407"/>
    </location>
</feature>
<dbReference type="FunFam" id="3.30.450.40:FF:000057">
    <property type="entry name" value="Two-component system sensor molecule"/>
    <property type="match status" value="1"/>
</dbReference>
<dbReference type="SUPFAM" id="SSF52172">
    <property type="entry name" value="CheY-like"/>
    <property type="match status" value="1"/>
</dbReference>
<name>A0A5D3ARI5_9TREE</name>
<dbReference type="Pfam" id="PF00072">
    <property type="entry name" value="Response_reg"/>
    <property type="match status" value="1"/>
</dbReference>
<feature type="region of interest" description="Disordered" evidence="7">
    <location>
        <begin position="171"/>
        <end position="190"/>
    </location>
</feature>
<dbReference type="InterPro" id="IPR005467">
    <property type="entry name" value="His_kinase_dom"/>
</dbReference>
<dbReference type="GO" id="GO:0000155">
    <property type="term" value="F:phosphorelay sensor kinase activity"/>
    <property type="evidence" value="ECO:0007669"/>
    <property type="project" value="InterPro"/>
</dbReference>
<feature type="region of interest" description="Disordered" evidence="7">
    <location>
        <begin position="363"/>
        <end position="396"/>
    </location>
</feature>
<evidence type="ECO:0000256" key="4">
    <source>
        <dbReference type="ARBA" id="ARBA00022679"/>
    </source>
</evidence>
<keyword evidence="4" id="KW-0808">Transferase</keyword>
<dbReference type="GO" id="GO:0005886">
    <property type="term" value="C:plasma membrane"/>
    <property type="evidence" value="ECO:0007669"/>
    <property type="project" value="TreeGrafter"/>
</dbReference>
<evidence type="ECO:0000256" key="6">
    <source>
        <dbReference type="PROSITE-ProRule" id="PRU00169"/>
    </source>
</evidence>
<keyword evidence="11" id="KW-1185">Reference proteome</keyword>
<dbReference type="SMART" id="SM00388">
    <property type="entry name" value="HisKA"/>
    <property type="match status" value="1"/>
</dbReference>
<dbReference type="CDD" id="cd17546">
    <property type="entry name" value="REC_hyHK_CKI1_RcsC-like"/>
    <property type="match status" value="1"/>
</dbReference>
<feature type="region of interest" description="Disordered" evidence="7">
    <location>
        <begin position="1"/>
        <end position="130"/>
    </location>
</feature>
<dbReference type="Proteomes" id="UP000322245">
    <property type="component" value="Unassembled WGS sequence"/>
</dbReference>
<dbReference type="InterPro" id="IPR004358">
    <property type="entry name" value="Sig_transdc_His_kin-like_C"/>
</dbReference>
<dbReference type="InterPro" id="IPR011006">
    <property type="entry name" value="CheY-like_superfamily"/>
</dbReference>
<evidence type="ECO:0000259" key="9">
    <source>
        <dbReference type="PROSITE" id="PS50110"/>
    </source>
</evidence>
<dbReference type="EMBL" id="NIDF01000068">
    <property type="protein sequence ID" value="TYJ54117.1"/>
    <property type="molecule type" value="Genomic_DNA"/>
</dbReference>
<dbReference type="Gene3D" id="3.30.450.40">
    <property type="match status" value="1"/>
</dbReference>
<feature type="compositionally biased region" description="Low complexity" evidence="7">
    <location>
        <begin position="467"/>
        <end position="487"/>
    </location>
</feature>
<dbReference type="Pfam" id="PF01590">
    <property type="entry name" value="GAF"/>
    <property type="match status" value="1"/>
</dbReference>
<dbReference type="InterPro" id="IPR003661">
    <property type="entry name" value="HisK_dim/P_dom"/>
</dbReference>
<dbReference type="PROSITE" id="PS50110">
    <property type="entry name" value="RESPONSE_REGULATORY"/>
    <property type="match status" value="1"/>
</dbReference>
<dbReference type="FunFam" id="1.10.287.130:FF:000023">
    <property type="entry name" value="Sensor histidine kinase/response regulator, putative"/>
    <property type="match status" value="1"/>
</dbReference>
<evidence type="ECO:0000313" key="11">
    <source>
        <dbReference type="Proteomes" id="UP000322245"/>
    </source>
</evidence>
<dbReference type="PROSITE" id="PS50109">
    <property type="entry name" value="HIS_KIN"/>
    <property type="match status" value="1"/>
</dbReference>
<evidence type="ECO:0000256" key="3">
    <source>
        <dbReference type="ARBA" id="ARBA00022553"/>
    </source>
</evidence>
<feature type="compositionally biased region" description="Low complexity" evidence="7">
    <location>
        <begin position="1"/>
        <end position="18"/>
    </location>
</feature>
<dbReference type="InterPro" id="IPR029016">
    <property type="entry name" value="GAF-like_dom_sf"/>
</dbReference>
<feature type="domain" description="Response regulatory" evidence="9">
    <location>
        <begin position="1478"/>
        <end position="1624"/>
    </location>
</feature>
<sequence length="1625" mass="175922">MSQPSSPRSTQSRVPPSSAAFLQQLHSDPSSNHITLSNHRVTAPHSVVVSLEPTVSDTPHGFAPQRAHTSPVSPMAGPSVLSSLGRKPSKRGRPKTAPSRPEDGAAQTGYESPELPESIPPQPEPVGTPAAAAAVADTYLNTLAAEEALAPAMDALALPDEPKTYILGRAGSLTGAPESQTDHSRPTVPTSMNWAMFSQAYSHGLFDPNKVPNPPSASTTPNTADLHSTRSSPGQQYAMPPSVPRRLVEPSSSSDDYSSKSSKGSKGSTTTSVSSAPSTSSAGVSSNGRPMSMAASLAARKKAFELEHFPLRPDAPVIGTDKLALPSYSLAAATVRMASTSFLNDFSPLAIPSPERELVDPMASVTSGDTDSMRQDSASSDPGSSRFPLHHSMSSAANPYTSGLRLPTIQASPVSTPLEGPHRPRLKERSPHRVRHGLVDKSKLPVASAPLEKTVITENATDYFGVAATATSPPETTRTSSTVTDNTPKPPLNSTATSTQQVPSLTSSSQKVPIPAVPVPSDMATIYEQYGWLPAPVPPDENARRRALYRFNILNTAADINFNRIAHMAKLVFNPKIVLLTLIDSDQQWYKTGSGVGMGSDRGQRASSICSHAILPRSDEPFVVLDTIQDWRFENNPSVVGPSHVRFYAGAPLRTSDGYNIGTLCIIDDKPRSEFTPRSRLILKEFAAVAMREMELWRDKLQLRVRDKIQNSMEKFTRECLEMDTASASSNADAAAKMDQVYSRAAQLVCSTIGLDGCFILDTGQIETITTETPEGKKVSYRANPYSAEHTSPALERSESYGPVKPFPVLAAVPTVPPTRALSSYEHEKLSEFLENHRDGRIFEGTAPLWIRYMLPSKFRFGMAVPIFGVDQHPFAMICAYTANPEKQFLEGYELQFLRAIGVIILSAVLRRRMVMADKTKSILISSVSHELRTPLHGILASAELLSDTPLDSNQLSFLKTVQTCGNSLIETVNHVLDFTKLSGGTSNKTTATDLDRVNLASLVEQTVEGCWIGQRARLFLGDNDIGSFYAPPSSAGYVPKSQRAATEESLSYVETVIDIDLRQKGWNVRCEKGGLRRVLMNLVGNSFKYTKDGYVQISLREMPHPPNASKIPIEMTVIDTGKGIGKDFLKDQLFHPFSQENPLQTGTGLGLAIVNSIVRSKSVNGKVDVWSAEGVGTEIKVTFEAEVIDEDDGDVAVSSSSSVASNNTAISTFGRGISTAFVSFLPGHQGHMLLCEVLIRYINYWQFEVKDASSADIIIINDDDEDLESFSKSQKPLICLAVGRKFGTNRVVESINRSGGFCRVVFKPVGPTALQKALLEASEWIAERDQSGERDPVGDHLHLSIGRENVVDRPSFSRGSSGASQDSASTISGISSMISMPRPHIPQSNSRLPLQRRRSEENEQAPRRPSMAPRGMTFHSSRRIVTPGLGDTPLSSPTLSQDSPTSTLSTISLADGGVMLKAAAVSSGTPRKERKGRVMVVEDNAINRRVLAAFLRKKGFEYAEAVDGQEGVDLFEASPPNTWDVILMDITMPILNGHQSTRAIRRIEALRRNNLSDIPMVPPPGRPVTIPPQKIVQARTKIFALTGLASPDDKREAFGSGVDGYLVKPVSLASLDIILRKIGF</sequence>
<dbReference type="InterPro" id="IPR001789">
    <property type="entry name" value="Sig_transdc_resp-reg_receiver"/>
</dbReference>
<dbReference type="PANTHER" id="PTHR43047">
    <property type="entry name" value="TWO-COMPONENT HISTIDINE PROTEIN KINASE"/>
    <property type="match status" value="1"/>
</dbReference>
<evidence type="ECO:0000256" key="1">
    <source>
        <dbReference type="ARBA" id="ARBA00000085"/>
    </source>
</evidence>
<dbReference type="InterPro" id="IPR036097">
    <property type="entry name" value="HisK_dim/P_sf"/>
</dbReference>
<dbReference type="PANTHER" id="PTHR43047:SF72">
    <property type="entry name" value="OSMOSENSING HISTIDINE PROTEIN KINASE SLN1"/>
    <property type="match status" value="1"/>
</dbReference>
<feature type="compositionally biased region" description="Polar residues" evidence="7">
    <location>
        <begin position="225"/>
        <end position="235"/>
    </location>
</feature>
<feature type="compositionally biased region" description="Polar residues" evidence="7">
    <location>
        <begin position="1434"/>
        <end position="1447"/>
    </location>
</feature>
<feature type="region of interest" description="Disordered" evidence="7">
    <location>
        <begin position="412"/>
        <end position="433"/>
    </location>
</feature>
<dbReference type="Gene3D" id="3.30.565.10">
    <property type="entry name" value="Histidine kinase-like ATPase, C-terminal domain"/>
    <property type="match status" value="1"/>
</dbReference>
<dbReference type="Gene3D" id="1.10.287.130">
    <property type="match status" value="1"/>
</dbReference>
<feature type="region of interest" description="Disordered" evidence="7">
    <location>
        <begin position="205"/>
        <end position="290"/>
    </location>
</feature>
<feature type="compositionally biased region" description="Polar residues" evidence="7">
    <location>
        <begin position="20"/>
        <end position="40"/>
    </location>
</feature>
<dbReference type="SMART" id="SM00387">
    <property type="entry name" value="HATPase_c"/>
    <property type="match status" value="1"/>
</dbReference>
<dbReference type="Pfam" id="PF02518">
    <property type="entry name" value="HATPase_c"/>
    <property type="match status" value="1"/>
</dbReference>
<evidence type="ECO:0000256" key="5">
    <source>
        <dbReference type="ARBA" id="ARBA00022777"/>
    </source>
</evidence>
<dbReference type="Pfam" id="PF00512">
    <property type="entry name" value="HisKA"/>
    <property type="match status" value="1"/>
</dbReference>
<dbReference type="InterPro" id="IPR003018">
    <property type="entry name" value="GAF"/>
</dbReference>
<evidence type="ECO:0000313" key="10">
    <source>
        <dbReference type="EMBL" id="TYJ54117.1"/>
    </source>
</evidence>
<dbReference type="PRINTS" id="PR00344">
    <property type="entry name" value="BCTRLSENSOR"/>
</dbReference>
<gene>
    <name evidence="10" type="ORF">B9479_005214</name>
</gene>
<reference evidence="10 11" key="1">
    <citation type="submission" date="2017-05" db="EMBL/GenBank/DDBJ databases">
        <title>The Genome Sequence of Tsuchiyaea wingfieldii DSM 27421.</title>
        <authorList>
            <person name="Cuomo C."/>
            <person name="Passer A."/>
            <person name="Billmyre B."/>
            <person name="Heitman J."/>
        </authorList>
    </citation>
    <scope>NUCLEOTIDE SEQUENCE [LARGE SCALE GENOMIC DNA]</scope>
    <source>
        <strain evidence="10 11">DSM 27421</strain>
    </source>
</reference>
<protein>
    <recommendedName>
        <fullName evidence="2">histidine kinase</fullName>
        <ecNumber evidence="2">2.7.13.3</ecNumber>
    </recommendedName>
</protein>
<accession>A0A5D3ARI5</accession>
<keyword evidence="3 6" id="KW-0597">Phosphoprotein</keyword>
<dbReference type="SUPFAM" id="SSF55874">
    <property type="entry name" value="ATPase domain of HSP90 chaperone/DNA topoisomerase II/histidine kinase"/>
    <property type="match status" value="1"/>
</dbReference>
<dbReference type="CDD" id="cd00082">
    <property type="entry name" value="HisKA"/>
    <property type="match status" value="1"/>
</dbReference>
<proteinExistence type="predicted"/>
<dbReference type="InterPro" id="IPR036890">
    <property type="entry name" value="HATPase_C_sf"/>
</dbReference>
<dbReference type="Gene3D" id="3.40.50.2300">
    <property type="match status" value="1"/>
</dbReference>
<comment type="caution">
    <text evidence="10">The sequence shown here is derived from an EMBL/GenBank/DDBJ whole genome shotgun (WGS) entry which is preliminary data.</text>
</comment>
<feature type="compositionally biased region" description="Polar residues" evidence="7">
    <location>
        <begin position="492"/>
        <end position="511"/>
    </location>
</feature>
<comment type="catalytic activity">
    <reaction evidence="1">
        <text>ATP + protein L-histidine = ADP + protein N-phospho-L-histidine.</text>
        <dbReference type="EC" id="2.7.13.3"/>
    </reaction>
</comment>
<dbReference type="SUPFAM" id="SSF55781">
    <property type="entry name" value="GAF domain-like"/>
    <property type="match status" value="1"/>
</dbReference>
<organism evidence="10 11">
    <name type="scientific">Cryptococcus floricola</name>
    <dbReference type="NCBI Taxonomy" id="2591691"/>
    <lineage>
        <taxon>Eukaryota</taxon>
        <taxon>Fungi</taxon>
        <taxon>Dikarya</taxon>
        <taxon>Basidiomycota</taxon>
        <taxon>Agaricomycotina</taxon>
        <taxon>Tremellomycetes</taxon>
        <taxon>Tremellales</taxon>
        <taxon>Cryptococcaceae</taxon>
        <taxon>Cryptococcus</taxon>
    </lineage>
</organism>
<feature type="compositionally biased region" description="Low complexity" evidence="7">
    <location>
        <begin position="251"/>
        <end position="286"/>
    </location>
</feature>
<feature type="compositionally biased region" description="Polar residues" evidence="7">
    <location>
        <begin position="364"/>
        <end position="383"/>
    </location>
</feature>
<dbReference type="EC" id="2.7.13.3" evidence="2"/>
<dbReference type="SMART" id="SM00448">
    <property type="entry name" value="REC"/>
    <property type="match status" value="1"/>
</dbReference>
<evidence type="ECO:0000256" key="2">
    <source>
        <dbReference type="ARBA" id="ARBA00012438"/>
    </source>
</evidence>
<keyword evidence="5" id="KW-0418">Kinase</keyword>
<dbReference type="GO" id="GO:0009927">
    <property type="term" value="F:histidine phosphotransfer kinase activity"/>
    <property type="evidence" value="ECO:0007669"/>
    <property type="project" value="TreeGrafter"/>
</dbReference>
<feature type="region of interest" description="Disordered" evidence="7">
    <location>
        <begin position="1377"/>
        <end position="1447"/>
    </location>
</feature>
<feature type="region of interest" description="Disordered" evidence="7">
    <location>
        <begin position="467"/>
        <end position="513"/>
    </location>
</feature>